<evidence type="ECO:0000256" key="11">
    <source>
        <dbReference type="PROSITE-ProRule" id="PRU01360"/>
    </source>
</evidence>
<keyword evidence="2 11" id="KW-0813">Transport</keyword>
<evidence type="ECO:0000256" key="7">
    <source>
        <dbReference type="ARBA" id="ARBA00023065"/>
    </source>
</evidence>
<dbReference type="Gene3D" id="2.40.170.20">
    <property type="entry name" value="TonB-dependent receptor, beta-barrel domain"/>
    <property type="match status" value="1"/>
</dbReference>
<evidence type="ECO:0000256" key="13">
    <source>
        <dbReference type="SAM" id="SignalP"/>
    </source>
</evidence>
<keyword evidence="16" id="KW-0675">Receptor</keyword>
<evidence type="ECO:0000256" key="10">
    <source>
        <dbReference type="ARBA" id="ARBA00023237"/>
    </source>
</evidence>
<comment type="subcellular location">
    <subcellularLocation>
        <location evidence="1 11">Cell outer membrane</location>
        <topology evidence="1 11">Multi-pass membrane protein</topology>
    </subcellularLocation>
</comment>
<dbReference type="InterPro" id="IPR039426">
    <property type="entry name" value="TonB-dep_rcpt-like"/>
</dbReference>
<organism evidence="16 17">
    <name type="scientific">Thalassotalea profundi</name>
    <dbReference type="NCBI Taxonomy" id="2036687"/>
    <lineage>
        <taxon>Bacteria</taxon>
        <taxon>Pseudomonadati</taxon>
        <taxon>Pseudomonadota</taxon>
        <taxon>Gammaproteobacteria</taxon>
        <taxon>Alteromonadales</taxon>
        <taxon>Colwelliaceae</taxon>
        <taxon>Thalassotalea</taxon>
    </lineage>
</organism>
<feature type="domain" description="TonB-dependent receptor-like beta-barrel" evidence="14">
    <location>
        <begin position="302"/>
        <end position="713"/>
    </location>
</feature>
<keyword evidence="5 11" id="KW-0812">Transmembrane</keyword>
<dbReference type="Pfam" id="PF07715">
    <property type="entry name" value="Plug"/>
    <property type="match status" value="1"/>
</dbReference>
<reference evidence="17" key="1">
    <citation type="journal article" date="2019" name="Int. J. Syst. Evol. Microbiol.">
        <title>The Global Catalogue of Microorganisms (GCM) 10K type strain sequencing project: providing services to taxonomists for standard genome sequencing and annotation.</title>
        <authorList>
            <consortium name="The Broad Institute Genomics Platform"/>
            <consortium name="The Broad Institute Genome Sequencing Center for Infectious Disease"/>
            <person name="Wu L."/>
            <person name="Ma J."/>
        </authorList>
    </citation>
    <scope>NUCLEOTIDE SEQUENCE [LARGE SCALE GENOMIC DNA]</scope>
    <source>
        <strain evidence="17">CGMCC 1.15922</strain>
    </source>
</reference>
<protein>
    <submittedName>
        <fullName evidence="16">TonB-dependent receptor</fullName>
    </submittedName>
</protein>
<feature type="chain" id="PRO_5046575458" evidence="13">
    <location>
        <begin position="27"/>
        <end position="750"/>
    </location>
</feature>
<dbReference type="InterPro" id="IPR000531">
    <property type="entry name" value="Beta-barrel_TonB"/>
</dbReference>
<evidence type="ECO:0000256" key="12">
    <source>
        <dbReference type="RuleBase" id="RU003357"/>
    </source>
</evidence>
<keyword evidence="10 11" id="KW-0998">Cell outer membrane</keyword>
<evidence type="ECO:0000256" key="3">
    <source>
        <dbReference type="ARBA" id="ARBA00022452"/>
    </source>
</evidence>
<comment type="caution">
    <text evidence="16">The sequence shown here is derived from an EMBL/GenBank/DDBJ whole genome shotgun (WGS) entry which is preliminary data.</text>
</comment>
<dbReference type="PROSITE" id="PS52016">
    <property type="entry name" value="TONB_DEPENDENT_REC_3"/>
    <property type="match status" value="1"/>
</dbReference>
<keyword evidence="4" id="KW-0410">Iron transport</keyword>
<proteinExistence type="inferred from homology"/>
<evidence type="ECO:0000256" key="4">
    <source>
        <dbReference type="ARBA" id="ARBA00022496"/>
    </source>
</evidence>
<evidence type="ECO:0000256" key="8">
    <source>
        <dbReference type="ARBA" id="ARBA00023077"/>
    </source>
</evidence>
<gene>
    <name evidence="16" type="ORF">GCM10011501_28770</name>
</gene>
<dbReference type="Proteomes" id="UP000626370">
    <property type="component" value="Unassembled WGS sequence"/>
</dbReference>
<accession>A0ABQ3IXJ6</accession>
<sequence length="750" mass="82823">MFKLNTLFLSVAAGMLVTGVSNPVNANGLELKASKVKESSADIEVIEVYAQKRAQSIVDVAVAVTAIDGSDIDRLQIKDTTQLANSVPNLKITNNAGEGTPPAFSIRGVGMIDYNTSTISPIAIYSDGIVSGSANNLSINLFDIEQIEVLRGPQGTLFGRNTTGGAILLMSKQPDAEFGGYINASIGQYSYRSVDGAINIPLSDTTAMRFAFNQDDYDFSTNNLMEGSPDGGLKQQNFRLIVKSELDDVTILAKVHQEKWSGKPKPIASNGILNLDGSGMCTPEQAGSDICMDAFGGQVGGSDFWDVKADTADRNHESDSWGASLNVQWHINPNIDLTLISGLRDLERDHLWDSDGIGNYIEGSMGTGNRLVSHELNIAYHLKQVFWQTGLFYLSEETKQNNSFDLFRDFRAIPQLATNAAEYRYNNVLKNSSMAIYSQLDYQVTDATTLTTGLRYTDESTKYHANADLDIITGLIPDLWDFNGEVTDGEWSGKLALTQKLNAYNSLYVSYTRGYKSGGYNGGYSTSELQARDSEYQAEKLHAYEVGGKLQNIIPYLQLNIAAFYYDYREQQVFVNIPNSVVPYHVLKNAGDSTIYGAELEMAYTPTNNLQFNINVGYLPKANIGHYQKNNILVDDNRLPFSSKWNISGSVLYETQLAGKMLTSQLGFDYQSDFYFDQNENIYTEQKGYTLANGRISYQASNALLLSLWGKNLTNVEYAELRFDSIAALGAVTELKGEARQLGVELNYKF</sequence>
<dbReference type="SUPFAM" id="SSF56935">
    <property type="entry name" value="Porins"/>
    <property type="match status" value="1"/>
</dbReference>
<keyword evidence="6" id="KW-0408">Iron</keyword>
<evidence type="ECO:0000256" key="9">
    <source>
        <dbReference type="ARBA" id="ARBA00023136"/>
    </source>
</evidence>
<dbReference type="PANTHER" id="PTHR32552:SF81">
    <property type="entry name" value="TONB-DEPENDENT OUTER MEMBRANE RECEPTOR"/>
    <property type="match status" value="1"/>
</dbReference>
<dbReference type="EMBL" id="BNAH01000012">
    <property type="protein sequence ID" value="GHE97438.1"/>
    <property type="molecule type" value="Genomic_DNA"/>
</dbReference>
<keyword evidence="3 11" id="KW-1134">Transmembrane beta strand</keyword>
<evidence type="ECO:0000313" key="16">
    <source>
        <dbReference type="EMBL" id="GHE97438.1"/>
    </source>
</evidence>
<evidence type="ECO:0000259" key="14">
    <source>
        <dbReference type="Pfam" id="PF00593"/>
    </source>
</evidence>
<dbReference type="Pfam" id="PF00593">
    <property type="entry name" value="TonB_dep_Rec_b-barrel"/>
    <property type="match status" value="1"/>
</dbReference>
<evidence type="ECO:0000256" key="1">
    <source>
        <dbReference type="ARBA" id="ARBA00004571"/>
    </source>
</evidence>
<keyword evidence="13" id="KW-0732">Signal</keyword>
<evidence type="ECO:0000256" key="6">
    <source>
        <dbReference type="ARBA" id="ARBA00023004"/>
    </source>
</evidence>
<dbReference type="PANTHER" id="PTHR32552">
    <property type="entry name" value="FERRICHROME IRON RECEPTOR-RELATED"/>
    <property type="match status" value="1"/>
</dbReference>
<keyword evidence="7" id="KW-0406">Ion transport</keyword>
<evidence type="ECO:0000259" key="15">
    <source>
        <dbReference type="Pfam" id="PF07715"/>
    </source>
</evidence>
<keyword evidence="17" id="KW-1185">Reference proteome</keyword>
<evidence type="ECO:0000256" key="2">
    <source>
        <dbReference type="ARBA" id="ARBA00022448"/>
    </source>
</evidence>
<dbReference type="InterPro" id="IPR012910">
    <property type="entry name" value="Plug_dom"/>
</dbReference>
<dbReference type="InterPro" id="IPR036942">
    <property type="entry name" value="Beta-barrel_TonB_sf"/>
</dbReference>
<keyword evidence="9 11" id="KW-0472">Membrane</keyword>
<evidence type="ECO:0000256" key="5">
    <source>
        <dbReference type="ARBA" id="ARBA00022692"/>
    </source>
</evidence>
<keyword evidence="8 12" id="KW-0798">TonB box</keyword>
<feature type="signal peptide" evidence="13">
    <location>
        <begin position="1"/>
        <end position="26"/>
    </location>
</feature>
<feature type="domain" description="TonB-dependent receptor plug" evidence="15">
    <location>
        <begin position="58"/>
        <end position="166"/>
    </location>
</feature>
<evidence type="ECO:0000313" key="17">
    <source>
        <dbReference type="Proteomes" id="UP000626370"/>
    </source>
</evidence>
<name>A0ABQ3IXJ6_9GAMM</name>
<comment type="similarity">
    <text evidence="11 12">Belongs to the TonB-dependent receptor family.</text>
</comment>
<dbReference type="RefSeq" id="WP_189378949.1">
    <property type="nucleotide sequence ID" value="NZ_BNAH01000012.1"/>
</dbReference>